<proteinExistence type="predicted"/>
<reference evidence="1 2" key="1">
    <citation type="journal article" date="2015" name="Nature">
        <title>rRNA introns, odd ribosomes, and small enigmatic genomes across a large radiation of phyla.</title>
        <authorList>
            <person name="Brown C.T."/>
            <person name="Hug L.A."/>
            <person name="Thomas B.C."/>
            <person name="Sharon I."/>
            <person name="Castelle C.J."/>
            <person name="Singh A."/>
            <person name="Wilkins M.J."/>
            <person name="Williams K.H."/>
            <person name="Banfield J.F."/>
        </authorList>
    </citation>
    <scope>NUCLEOTIDE SEQUENCE [LARGE SCALE GENOMIC DNA]</scope>
</reference>
<dbReference type="Proteomes" id="UP000033881">
    <property type="component" value="Unassembled WGS sequence"/>
</dbReference>
<evidence type="ECO:0000313" key="2">
    <source>
        <dbReference type="Proteomes" id="UP000033881"/>
    </source>
</evidence>
<sequence length="304" mass="34973">MKQVNIQLKDEQLKSLRKIAETKNLCVSGMVRDIVDDYIAYHLVEIDNRFEKLFSLPNIGNSLEIGLSENGMIVGYGPKKLKDMAIICDSVSFNRQIVDNYQIEDTLEISGAMIVRDKFWAPIFTLDNIVDVFSIAASFLYFTKNNSDISVKFEIESNPNPYGNLVVRSLKQDLLPQYMEKTIRLREPLRAVSFYDIYCLSERCIKYQITIENSIDDIKVLGEITSITDKFLPINQISDFMLKSYSTKYPIIDMCADSEFKFIKNKKDIEIKSPHCSLEEKQKIEGYVLEFKSKEKNVGNISPS</sequence>
<accession>A0A0G0M9S0</accession>
<protein>
    <submittedName>
        <fullName evidence="1">Uncharacterized protein</fullName>
    </submittedName>
</protein>
<dbReference type="STRING" id="1618574.UT24_C0019G0037"/>
<dbReference type="AlphaFoldDB" id="A0A0G0M9S0"/>
<organism evidence="1 2">
    <name type="scientific">Candidatus Woesebacteria bacterium GW2011_GWB1_39_12</name>
    <dbReference type="NCBI Taxonomy" id="1618574"/>
    <lineage>
        <taxon>Bacteria</taxon>
        <taxon>Candidatus Woeseibacteriota</taxon>
    </lineage>
</organism>
<name>A0A0G0M9S0_9BACT</name>
<dbReference type="EMBL" id="LBWB01000019">
    <property type="protein sequence ID" value="KKQ99997.1"/>
    <property type="molecule type" value="Genomic_DNA"/>
</dbReference>
<comment type="caution">
    <text evidence="1">The sequence shown here is derived from an EMBL/GenBank/DDBJ whole genome shotgun (WGS) entry which is preliminary data.</text>
</comment>
<evidence type="ECO:0000313" key="1">
    <source>
        <dbReference type="EMBL" id="KKQ99997.1"/>
    </source>
</evidence>
<gene>
    <name evidence="1" type="ORF">UT24_C0019G0037</name>
</gene>